<dbReference type="Pfam" id="PF08241">
    <property type="entry name" value="Methyltransf_11"/>
    <property type="match status" value="1"/>
</dbReference>
<dbReference type="PATRIC" id="fig|1185652.3.peg.5261"/>
<sequence length="456" mass="51451">MAEIDGGIVGKRHQPIERLPHRLGRSFEQPPAPEREQRIGGEEQFVLGQMEADVPRGMPRRFDHLDRMAGEVEAFAMSHLLVEPRDLRRLALRANDRHAETFLQADIRRHVVAVVMGRQDVGKPPPAPLQRLEDRLLLRSIDRRRCAGLRIVDQHTKIVGAAEEEVKFERGHGLVLPFGHAAGLAECSEPRLEVYRFKANMLRMHTDIVDLRQFYHSELGRMAEQAVSMALASVWARMPEERLVGLGYAVPYLERFRADTERTFAFMPAGQGAVNWPVAELSSTALVFDEELPLPDASIDRVLMVHALEFAESPRETMKEIWRVLAPGGRLVIVVPNRRGVWARMEHTPFGSGRPYSRGQLTALLRETNFTPGASAEALFFPPSRRKMILRLRHGLERFGRSLWPVFSGVIIVEAQKRLYQGLPLAVRASRRVFVPVLAPHGVPSTRVGAPELKAP</sequence>
<accession>I3XCJ1</accession>
<feature type="domain" description="Methyltransferase type 11" evidence="1">
    <location>
        <begin position="290"/>
        <end position="333"/>
    </location>
</feature>
<dbReference type="Proteomes" id="UP000006180">
    <property type="component" value="Chromosome"/>
</dbReference>
<dbReference type="GO" id="GO:0008757">
    <property type="term" value="F:S-adenosylmethionine-dependent methyltransferase activity"/>
    <property type="evidence" value="ECO:0007669"/>
    <property type="project" value="InterPro"/>
</dbReference>
<protein>
    <submittedName>
        <fullName evidence="2">ATP synthase subunits region ORF 4</fullName>
    </submittedName>
</protein>
<dbReference type="HOGENOM" id="CLU_048277_1_0_5"/>
<evidence type="ECO:0000313" key="2">
    <source>
        <dbReference type="EMBL" id="AFL53597.1"/>
    </source>
</evidence>
<dbReference type="InterPro" id="IPR013216">
    <property type="entry name" value="Methyltransf_11"/>
</dbReference>
<dbReference type="SUPFAM" id="SSF53335">
    <property type="entry name" value="S-adenosyl-L-methionine-dependent methyltransferases"/>
    <property type="match status" value="1"/>
</dbReference>
<dbReference type="STRING" id="1185652.USDA257_c50710"/>
<evidence type="ECO:0000313" key="3">
    <source>
        <dbReference type="Proteomes" id="UP000006180"/>
    </source>
</evidence>
<evidence type="ECO:0000259" key="1">
    <source>
        <dbReference type="Pfam" id="PF08241"/>
    </source>
</evidence>
<dbReference type="eggNOG" id="COG2226">
    <property type="taxonomic scope" value="Bacteria"/>
</dbReference>
<dbReference type="AlphaFoldDB" id="I3XCJ1"/>
<gene>
    <name evidence="2" type="ORF">USDA257_c50710</name>
</gene>
<dbReference type="EMBL" id="CP003563">
    <property type="protein sequence ID" value="AFL53597.1"/>
    <property type="molecule type" value="Genomic_DNA"/>
</dbReference>
<dbReference type="Gene3D" id="3.40.50.150">
    <property type="entry name" value="Vaccinia Virus protein VP39"/>
    <property type="match status" value="1"/>
</dbReference>
<name>I3XCJ1_SINF2</name>
<proteinExistence type="predicted"/>
<dbReference type="InterPro" id="IPR029063">
    <property type="entry name" value="SAM-dependent_MTases_sf"/>
</dbReference>
<reference evidence="2 3" key="1">
    <citation type="journal article" date="2012" name="J. Bacteriol.">
        <title>Complete genome sequence of the broad-host-range strain Sinorhizobium fredii USDA257.</title>
        <authorList>
            <person name="Schuldes J."/>
            <person name="Rodriguez Orbegoso M."/>
            <person name="Schmeisser C."/>
            <person name="Krishnan H.B."/>
            <person name="Daniel R."/>
            <person name="Streit W.R."/>
        </authorList>
    </citation>
    <scope>NUCLEOTIDE SEQUENCE [LARGE SCALE GENOMIC DNA]</scope>
    <source>
        <strain evidence="2 3">USDA 257</strain>
    </source>
</reference>
<organism evidence="2 3">
    <name type="scientific">Sinorhizobium fredii (strain USDA 257)</name>
    <dbReference type="NCBI Taxonomy" id="1185652"/>
    <lineage>
        <taxon>Bacteria</taxon>
        <taxon>Pseudomonadati</taxon>
        <taxon>Pseudomonadota</taxon>
        <taxon>Alphaproteobacteria</taxon>
        <taxon>Hyphomicrobiales</taxon>
        <taxon>Rhizobiaceae</taxon>
        <taxon>Sinorhizobium/Ensifer group</taxon>
        <taxon>Sinorhizobium</taxon>
    </lineage>
</organism>
<dbReference type="KEGG" id="sfd:USDA257_c50710"/>
<dbReference type="CDD" id="cd02440">
    <property type="entry name" value="AdoMet_MTases"/>
    <property type="match status" value="1"/>
</dbReference>